<reference evidence="7" key="2">
    <citation type="journal article" date="2024" name="Antonie Van Leeuwenhoek">
        <title>Roseihalotalea indica gen. nov., sp. nov., a halophilic Bacteroidetes from mesopelagic Southwest Indian Ocean with higher carbohydrate metabolic potential.</title>
        <authorList>
            <person name="Chen B."/>
            <person name="Zhang M."/>
            <person name="Lin D."/>
            <person name="Ye J."/>
            <person name="Tang K."/>
        </authorList>
    </citation>
    <scope>NUCLEOTIDE SEQUENCE</scope>
    <source>
        <strain evidence="7">TK19036</strain>
    </source>
</reference>
<keyword evidence="4 5" id="KW-0472">Membrane</keyword>
<keyword evidence="3 5" id="KW-1133">Transmembrane helix</keyword>
<proteinExistence type="predicted"/>
<reference evidence="7" key="1">
    <citation type="journal article" date="2023" name="Comput. Struct. Biotechnol. J.">
        <title>Discovery of a novel marine Bacteroidetes with a rich repertoire of carbohydrate-active enzymes.</title>
        <authorList>
            <person name="Chen B."/>
            <person name="Liu G."/>
            <person name="Chen Q."/>
            <person name="Wang H."/>
            <person name="Liu L."/>
            <person name="Tang K."/>
        </authorList>
    </citation>
    <scope>NUCLEOTIDE SEQUENCE</scope>
    <source>
        <strain evidence="7">TK19036</strain>
    </source>
</reference>
<feature type="transmembrane region" description="Helical" evidence="5">
    <location>
        <begin position="46"/>
        <end position="65"/>
    </location>
</feature>
<keyword evidence="2 5" id="KW-0812">Transmembrane</keyword>
<evidence type="ECO:0000256" key="3">
    <source>
        <dbReference type="ARBA" id="ARBA00022989"/>
    </source>
</evidence>
<name>A0AA49GQU6_9BACT</name>
<dbReference type="AlphaFoldDB" id="A0AA49GQU6"/>
<gene>
    <name evidence="7" type="ORF">K4G66_11525</name>
</gene>
<evidence type="ECO:0000256" key="4">
    <source>
        <dbReference type="ARBA" id="ARBA00023136"/>
    </source>
</evidence>
<dbReference type="InterPro" id="IPR009915">
    <property type="entry name" value="NnrU_dom"/>
</dbReference>
<evidence type="ECO:0000259" key="6">
    <source>
        <dbReference type="Pfam" id="PF07298"/>
    </source>
</evidence>
<evidence type="ECO:0000256" key="5">
    <source>
        <dbReference type="SAM" id="Phobius"/>
    </source>
</evidence>
<dbReference type="Gene3D" id="1.20.120.1630">
    <property type="match status" value="1"/>
</dbReference>
<dbReference type="Pfam" id="PF07298">
    <property type="entry name" value="NnrU"/>
    <property type="match status" value="1"/>
</dbReference>
<feature type="transmembrane region" description="Helical" evidence="5">
    <location>
        <begin position="6"/>
        <end position="25"/>
    </location>
</feature>
<comment type="subcellular location">
    <subcellularLocation>
        <location evidence="1">Membrane</location>
        <topology evidence="1">Multi-pass membrane protein</topology>
    </subcellularLocation>
</comment>
<dbReference type="EMBL" id="CP120682">
    <property type="protein sequence ID" value="WKN39320.1"/>
    <property type="molecule type" value="Genomic_DNA"/>
</dbReference>
<feature type="domain" description="NnrU" evidence="6">
    <location>
        <begin position="10"/>
        <end position="188"/>
    </location>
</feature>
<evidence type="ECO:0000256" key="2">
    <source>
        <dbReference type="ARBA" id="ARBA00022692"/>
    </source>
</evidence>
<dbReference type="GO" id="GO:0016020">
    <property type="term" value="C:membrane"/>
    <property type="evidence" value="ECO:0007669"/>
    <property type="project" value="UniProtKB-SubCell"/>
</dbReference>
<evidence type="ECO:0000313" key="7">
    <source>
        <dbReference type="EMBL" id="WKN39320.1"/>
    </source>
</evidence>
<accession>A0AA49GQU6</accession>
<feature type="transmembrane region" description="Helical" evidence="5">
    <location>
        <begin position="77"/>
        <end position="98"/>
    </location>
</feature>
<organism evidence="7">
    <name type="scientific">Roseihalotalea indica</name>
    <dbReference type="NCBI Taxonomy" id="2867963"/>
    <lineage>
        <taxon>Bacteria</taxon>
        <taxon>Pseudomonadati</taxon>
        <taxon>Bacteroidota</taxon>
        <taxon>Cytophagia</taxon>
        <taxon>Cytophagales</taxon>
        <taxon>Catalimonadaceae</taxon>
        <taxon>Roseihalotalea</taxon>
    </lineage>
</organism>
<feature type="transmembrane region" description="Helical" evidence="5">
    <location>
        <begin position="135"/>
        <end position="168"/>
    </location>
</feature>
<protein>
    <submittedName>
        <fullName evidence="7">Isoprenylcysteine carboxylmethyltransferase family protein</fullName>
    </submittedName>
</protein>
<evidence type="ECO:0000256" key="1">
    <source>
        <dbReference type="ARBA" id="ARBA00004141"/>
    </source>
</evidence>
<sequence>MVAPYSYFILAGVWILYFGLHSLLASERVKNKVQPLAGKYFRYYRLFYNIIAVLTLVPILLYNAIVSAGPLVSSSLLLSVLEFGGLAFATYGVILIHLSFKQYSKREFLGITLPQEKHPEPLHKEGILQQVRHPLYAGTILIAIGFWCFSPTLANLITSLAWIIYTLIGIRLEETKLLKLYGDEYQRYREEVPMLVPRLGRRP</sequence>